<keyword evidence="3" id="KW-0231">Viral genome packaging</keyword>
<protein>
    <recommendedName>
        <fullName evidence="6">Bacteriophage head to tail connecting protein</fullName>
    </recommendedName>
</protein>
<evidence type="ECO:0000256" key="2">
    <source>
        <dbReference type="ARBA" id="ARBA00022612"/>
    </source>
</evidence>
<comment type="caution">
    <text evidence="4">The sequence shown here is derived from an EMBL/GenBank/DDBJ whole genome shotgun (WGS) entry which is preliminary data.</text>
</comment>
<dbReference type="Proteomes" id="UP000541347">
    <property type="component" value="Unassembled WGS sequence"/>
</dbReference>
<sequence length="552" mass="61283">MTNVLAGELIEEKRRLETARSNFAQQWQEVAERVLPSASRTFHTPPGLVPPGEKKTEKQLDSRAAIALTRYTAVVASLLTPQNQKWHTLSATDTRLDRDPQVRRWFDEVRAILFARRRMYRSGFYRAAMKTYQSQGAFGTGAVFVDLVKPTPQDPEGGLRYTPLALGNTYLRESGSGAVDTCVTEFALENRQVERYIQLGYFDRAPKDHDKVMASPHRRADKRRYLRFIAPNGEYDGGRMDWRGRPWAAHYVCIDTEEVLGVDGHHTFPVAVCRDAALSGDVYGTGPAMSVLPNIKVLNEQKRTHLKIGHRLADPVLLTHDDGVLDTFSLRPGAINQGGLTDDGRKLVQRLDDNVGQLSELGDMMDKEAAVIEDAFLVTLFQILTETPRMTATEVLERMREKSILLSPTMAPLQDEFLGVTIERELDLLTRAGQLPPMPRALIEAQGEYQVRYENPLARAMEAEDAAGFARWTEQALTIANVTQDPSSLDWINTDVAMPALAAINSVPAAWVATPDEVGEKRRGREQRATIQQAIEAAPGVAGLLKAGAGNG</sequence>
<dbReference type="InterPro" id="IPR020991">
    <property type="entry name" value="Connector_podovirus"/>
</dbReference>
<evidence type="ECO:0000313" key="4">
    <source>
        <dbReference type="EMBL" id="NBN62057.1"/>
    </source>
</evidence>
<keyword evidence="5" id="KW-1185">Reference proteome</keyword>
<reference evidence="4 5" key="1">
    <citation type="submission" date="2020-01" db="EMBL/GenBank/DDBJ databases">
        <authorList>
            <person name="Peng S.Y."/>
            <person name="Li J."/>
            <person name="Wang M."/>
            <person name="Wang L."/>
            <person name="Wang C.Q."/>
            <person name="Wang J.R."/>
        </authorList>
    </citation>
    <scope>NUCLEOTIDE SEQUENCE [LARGE SCALE GENOMIC DNA]</scope>
    <source>
        <strain evidence="4 5">XCT-34</strain>
    </source>
</reference>
<proteinExistence type="predicted"/>
<gene>
    <name evidence="4" type="ORF">GWI71_00020</name>
</gene>
<name>A0ABW9ZGA6_9HYPH</name>
<comment type="subcellular location">
    <subcellularLocation>
        <location evidence="1">Virion</location>
    </subcellularLocation>
</comment>
<evidence type="ECO:0008006" key="6">
    <source>
        <dbReference type="Google" id="ProtNLM"/>
    </source>
</evidence>
<dbReference type="RefSeq" id="WP_161672690.1">
    <property type="nucleotide sequence ID" value="NZ_JAABLP010000001.1"/>
</dbReference>
<dbReference type="EMBL" id="JAABLP010000001">
    <property type="protein sequence ID" value="NBN62057.1"/>
    <property type="molecule type" value="Genomic_DNA"/>
</dbReference>
<dbReference type="Pfam" id="PF12236">
    <property type="entry name" value="Head-tail_con"/>
    <property type="match status" value="1"/>
</dbReference>
<organism evidence="4 5">
    <name type="scientific">Pannonibacter tanglangensis</name>
    <dbReference type="NCBI Taxonomy" id="2750084"/>
    <lineage>
        <taxon>Bacteria</taxon>
        <taxon>Pseudomonadati</taxon>
        <taxon>Pseudomonadota</taxon>
        <taxon>Alphaproteobacteria</taxon>
        <taxon>Hyphomicrobiales</taxon>
        <taxon>Stappiaceae</taxon>
        <taxon>Pannonibacter</taxon>
    </lineage>
</organism>
<evidence type="ECO:0000256" key="3">
    <source>
        <dbReference type="ARBA" id="ARBA00023219"/>
    </source>
</evidence>
<keyword evidence="2" id="KW-1188">Viral release from host cell</keyword>
<evidence type="ECO:0000313" key="5">
    <source>
        <dbReference type="Proteomes" id="UP000541347"/>
    </source>
</evidence>
<accession>A0ABW9ZGA6</accession>
<evidence type="ECO:0000256" key="1">
    <source>
        <dbReference type="ARBA" id="ARBA00004328"/>
    </source>
</evidence>